<keyword evidence="5" id="KW-0812">Transmembrane</keyword>
<feature type="domain" description="Glycosyltransferase 61 catalytic" evidence="6">
    <location>
        <begin position="364"/>
        <end position="491"/>
    </location>
</feature>
<keyword evidence="5" id="KW-1133">Transmembrane helix</keyword>
<dbReference type="PANTHER" id="PTHR20961:SF124">
    <property type="entry name" value="GLYCOSYLTRANSFERASE"/>
    <property type="match status" value="1"/>
</dbReference>
<dbReference type="Proteomes" id="UP000008141">
    <property type="component" value="Unassembled WGS sequence"/>
</dbReference>
<dbReference type="InParanoid" id="E1ZD16"/>
<gene>
    <name evidence="7" type="ORF">CHLNCDRAFT_51779</name>
</gene>
<evidence type="ECO:0000313" key="7">
    <source>
        <dbReference type="EMBL" id="EFN56339.1"/>
    </source>
</evidence>
<feature type="region of interest" description="Disordered" evidence="4">
    <location>
        <begin position="1190"/>
        <end position="1209"/>
    </location>
</feature>
<feature type="compositionally biased region" description="Low complexity" evidence="4">
    <location>
        <begin position="366"/>
        <end position="380"/>
    </location>
</feature>
<evidence type="ECO:0000256" key="1">
    <source>
        <dbReference type="ARBA" id="ARBA00022676"/>
    </source>
</evidence>
<sequence>MHTSKPPRGAEGAAIKTRRTALWALLTASLLAAALLWQWRQLLGAQLADTMTARLAGDGSTKTVHSLGRLGLLHGRAGSLGLGGGGGDSGSGGGRAPRDAAASCALDVAASQFADSCTLLRDVCVDQGTAILYREEDTLQLRQADGPGYELIEPLHSFAKFTYIYRSDGGADPRYRAPPIRLRPAAQAEGAGYLRDPSFSSCTVPILWYPFERLSNFAHVYRDNAAKLLGVLRGTPWARHAKLVLMTAEGLSAPDWNYALLQPLSPLKVETWADFSARLPGAEPAAAGGGGCVRGGWEGEDAGAAGAGLPLSSEGGPQRCFRHMYVCARGINITSWPLHGLGQHLVKHYGSLIKAAAAAGQAAPAAARAAAGEQQQQRQQGGDDREDEGSDSAGASGSSRPGGGDRVLRIVFHKRSTKDRQLLNAADLLDRCNRWQYTSRAGQRLRASCAEVQLMSLLSGMAAAQEADVFVGVHGANMANAWLMRPGSSMIELQPYGFDQGPAHLQYPLFNKMDNDTAVLWWLISVCDPKASTPGEQEARGVGTPSRWPRDRNLRVSWGALRRVLETVVEVDGDMREYRRRWEEGRWWWWLGRGGRGCPLAHSRFWNTGRAVKAHGFELFPKFLKTLLGGSAPPPWRQRGVLPRLMAPAHTTADNPLPARNRVITACQGLTANRERDWEHVLEGRLDALRKRGGYVASGFIGALALLVLMLVAAPVLRGQAAQLWPERRRYSLFTAPDGGWLDSDVVQEPRAWEELPFSIFTTPISRCSITPDGVPPLHRHPALTMVVSCWLKKCSAKKCILVLQLRPQRAAGFLRCPMLPETAPARRVLLAGDVMLRAPATELPFLFNLTTEALPTKQESCGHCQAPVGDNCNITKLPHSCCGVCQFDGRMCGKLYPGEGRSEAAAQRLLQEGYRLHAFTPCELFQRIRGRTLWFMGDSQTWHFYYALECFLREFAPTLQRSDPVPAKQMETLATARQGYCHKWWAVPPECLELAHGTRVCIVRADTAGDMLDAVLPTLMEHVPGFQDDILMWNTGLHYFEFDGPQVCAANGTCGVPGAGSKYVRELRQLADFRAAHRGRLPATVWMDTPPQHFPGSGYYVGDFHSEDCMAWEAWQRGEAVARAGGMWNVAAAPFVAELADVHLRTWNASIPFWATHMPRECTHWCQPSAYHTWLYLLNEALRDGGIGGDPAVSEAAPRPQLRRRPVA</sequence>
<dbReference type="InterPro" id="IPR007657">
    <property type="entry name" value="Glycosyltransferase_61"/>
</dbReference>
<dbReference type="KEGG" id="cvr:CHLNCDRAFT_51779"/>
<dbReference type="RefSeq" id="XP_005848441.1">
    <property type="nucleotide sequence ID" value="XM_005848379.1"/>
</dbReference>
<keyword evidence="2" id="KW-0808">Transferase</keyword>
<keyword evidence="5" id="KW-0472">Membrane</keyword>
<organism evidence="8">
    <name type="scientific">Chlorella variabilis</name>
    <name type="common">Green alga</name>
    <dbReference type="NCBI Taxonomy" id="554065"/>
    <lineage>
        <taxon>Eukaryota</taxon>
        <taxon>Viridiplantae</taxon>
        <taxon>Chlorophyta</taxon>
        <taxon>core chlorophytes</taxon>
        <taxon>Trebouxiophyceae</taxon>
        <taxon>Chlorellales</taxon>
        <taxon>Chlorellaceae</taxon>
        <taxon>Chlorella clade</taxon>
        <taxon>Chlorella</taxon>
    </lineage>
</organism>
<dbReference type="Pfam" id="PF04577">
    <property type="entry name" value="Glyco_transf_61"/>
    <property type="match status" value="1"/>
</dbReference>
<dbReference type="OrthoDB" id="529273at2759"/>
<name>E1ZD16_CHLVA</name>
<evidence type="ECO:0000256" key="4">
    <source>
        <dbReference type="SAM" id="MobiDB-lite"/>
    </source>
</evidence>
<dbReference type="AlphaFoldDB" id="E1ZD16"/>
<dbReference type="PANTHER" id="PTHR20961">
    <property type="entry name" value="GLYCOSYLTRANSFERASE"/>
    <property type="match status" value="1"/>
</dbReference>
<evidence type="ECO:0000313" key="8">
    <source>
        <dbReference type="Proteomes" id="UP000008141"/>
    </source>
</evidence>
<keyword evidence="3" id="KW-0325">Glycoprotein</keyword>
<keyword evidence="1" id="KW-0328">Glycosyltransferase</keyword>
<feature type="transmembrane region" description="Helical" evidence="5">
    <location>
        <begin position="21"/>
        <end position="39"/>
    </location>
</feature>
<keyword evidence="8" id="KW-1185">Reference proteome</keyword>
<evidence type="ECO:0000256" key="3">
    <source>
        <dbReference type="ARBA" id="ARBA00023180"/>
    </source>
</evidence>
<dbReference type="STRING" id="554065.E1ZD16"/>
<dbReference type="InterPro" id="IPR049625">
    <property type="entry name" value="Glyco_transf_61_cat"/>
</dbReference>
<dbReference type="EMBL" id="GL433842">
    <property type="protein sequence ID" value="EFN56339.1"/>
    <property type="molecule type" value="Genomic_DNA"/>
</dbReference>
<evidence type="ECO:0000259" key="6">
    <source>
        <dbReference type="Pfam" id="PF04577"/>
    </source>
</evidence>
<protein>
    <recommendedName>
        <fullName evidence="6">Glycosyltransferase 61 catalytic domain-containing protein</fullName>
    </recommendedName>
</protein>
<evidence type="ECO:0000256" key="2">
    <source>
        <dbReference type="ARBA" id="ARBA00022679"/>
    </source>
</evidence>
<feature type="region of interest" description="Disordered" evidence="4">
    <location>
        <begin position="366"/>
        <end position="406"/>
    </location>
</feature>
<accession>E1ZD16</accession>
<dbReference type="GeneID" id="17355707"/>
<evidence type="ECO:0000256" key="5">
    <source>
        <dbReference type="SAM" id="Phobius"/>
    </source>
</evidence>
<reference evidence="7 8" key="1">
    <citation type="journal article" date="2010" name="Plant Cell">
        <title>The Chlorella variabilis NC64A genome reveals adaptation to photosymbiosis, coevolution with viruses, and cryptic sex.</title>
        <authorList>
            <person name="Blanc G."/>
            <person name="Duncan G."/>
            <person name="Agarkova I."/>
            <person name="Borodovsky M."/>
            <person name="Gurnon J."/>
            <person name="Kuo A."/>
            <person name="Lindquist E."/>
            <person name="Lucas S."/>
            <person name="Pangilinan J."/>
            <person name="Polle J."/>
            <person name="Salamov A."/>
            <person name="Terry A."/>
            <person name="Yamada T."/>
            <person name="Dunigan D.D."/>
            <person name="Grigoriev I.V."/>
            <person name="Claverie J.M."/>
            <person name="Van Etten J.L."/>
        </authorList>
    </citation>
    <scope>NUCLEOTIDE SEQUENCE [LARGE SCALE GENOMIC DNA]</scope>
    <source>
        <strain evidence="7 8">NC64A</strain>
    </source>
</reference>
<dbReference type="GO" id="GO:0016763">
    <property type="term" value="F:pentosyltransferase activity"/>
    <property type="evidence" value="ECO:0007669"/>
    <property type="project" value="UniProtKB-ARBA"/>
</dbReference>
<proteinExistence type="predicted"/>
<dbReference type="GO" id="GO:0005794">
    <property type="term" value="C:Golgi apparatus"/>
    <property type="evidence" value="ECO:0007669"/>
    <property type="project" value="UniProtKB-ARBA"/>
</dbReference>